<dbReference type="PROSITE" id="PS00232">
    <property type="entry name" value="CADHERIN_1"/>
    <property type="match status" value="1"/>
</dbReference>
<keyword evidence="6" id="KW-1133">Transmembrane helix</keyword>
<dbReference type="AlphaFoldDB" id="T1F9S4"/>
<comment type="subcellular location">
    <subcellularLocation>
        <location evidence="1">Membrane</location>
    </subcellularLocation>
</comment>
<reference evidence="12" key="1">
    <citation type="submission" date="2012-12" db="EMBL/GenBank/DDBJ databases">
        <authorList>
            <person name="Hellsten U."/>
            <person name="Grimwood J."/>
            <person name="Chapman J.A."/>
            <person name="Shapiro H."/>
            <person name="Aerts A."/>
            <person name="Otillar R.P."/>
            <person name="Terry A.Y."/>
            <person name="Boore J.L."/>
            <person name="Simakov O."/>
            <person name="Marletaz F."/>
            <person name="Cho S.-J."/>
            <person name="Edsinger-Gonzales E."/>
            <person name="Havlak P."/>
            <person name="Kuo D.-H."/>
            <person name="Larsson T."/>
            <person name="Lv J."/>
            <person name="Arendt D."/>
            <person name="Savage R."/>
            <person name="Osoegawa K."/>
            <person name="de Jong P."/>
            <person name="Lindberg D.R."/>
            <person name="Seaver E.C."/>
            <person name="Weisblat D.A."/>
            <person name="Putnam N.H."/>
            <person name="Grigoriev I.V."/>
            <person name="Rokhsar D.S."/>
        </authorList>
    </citation>
    <scope>NUCLEOTIDE SEQUENCE</scope>
</reference>
<sequence>MSHTDSSITYELLSSKSQPVNEFAIDSTSGVVELMKKLDYDQDPLSRQYQLKVLAIDNYNSPITGTVDLIVNILDANDNAPTFYLSQYSTQSIPEDVKIGTEIIKDICFLNKTSTRRNLSDSYLFKSVIWLTAVSASAIVRA</sequence>
<dbReference type="InterPro" id="IPR020894">
    <property type="entry name" value="Cadherin_CS"/>
</dbReference>
<dbReference type="eggNOG" id="KOG4289">
    <property type="taxonomic scope" value="Eukaryota"/>
</dbReference>
<keyword evidence="7" id="KW-0472">Membrane</keyword>
<dbReference type="SMART" id="SM00112">
    <property type="entry name" value="CA"/>
    <property type="match status" value="1"/>
</dbReference>
<dbReference type="SUPFAM" id="SSF49313">
    <property type="entry name" value="Cadherin-like"/>
    <property type="match status" value="1"/>
</dbReference>
<dbReference type="GO" id="GO:0005509">
    <property type="term" value="F:calcium ion binding"/>
    <property type="evidence" value="ECO:0007669"/>
    <property type="project" value="UniProtKB-UniRule"/>
</dbReference>
<dbReference type="InterPro" id="IPR050971">
    <property type="entry name" value="Cadherin-domain_protein"/>
</dbReference>
<dbReference type="EMBL" id="KB096945">
    <property type="protein sequence ID" value="ESO00432.1"/>
    <property type="molecule type" value="Genomic_DNA"/>
</dbReference>
<evidence type="ECO:0000256" key="1">
    <source>
        <dbReference type="ARBA" id="ARBA00004370"/>
    </source>
</evidence>
<evidence type="ECO:0000256" key="2">
    <source>
        <dbReference type="ARBA" id="ARBA00022692"/>
    </source>
</evidence>
<dbReference type="EMBL" id="AMQM01005455">
    <property type="status" value="NOT_ANNOTATED_CDS"/>
    <property type="molecule type" value="Genomic_DNA"/>
</dbReference>
<keyword evidence="4 8" id="KW-0106">Calcium</keyword>
<dbReference type="PANTHER" id="PTHR24025">
    <property type="entry name" value="DESMOGLEIN FAMILY MEMBER"/>
    <property type="match status" value="1"/>
</dbReference>
<dbReference type="Gene3D" id="2.60.40.60">
    <property type="entry name" value="Cadherins"/>
    <property type="match status" value="1"/>
</dbReference>
<keyword evidence="2" id="KW-0812">Transmembrane</keyword>
<dbReference type="CDD" id="cd11304">
    <property type="entry name" value="Cadherin_repeat"/>
    <property type="match status" value="1"/>
</dbReference>
<dbReference type="InParanoid" id="T1F9S4"/>
<dbReference type="HOGENOM" id="CLU_1817883_0_0_1"/>
<protein>
    <recommendedName>
        <fullName evidence="9">Cadherin domain-containing protein</fullName>
    </recommendedName>
</protein>
<name>T1F9S4_HELRO</name>
<evidence type="ECO:0000256" key="8">
    <source>
        <dbReference type="PROSITE-ProRule" id="PRU00043"/>
    </source>
</evidence>
<evidence type="ECO:0000256" key="3">
    <source>
        <dbReference type="ARBA" id="ARBA00022737"/>
    </source>
</evidence>
<gene>
    <name evidence="11" type="primary">20205573</name>
    <name evidence="10" type="ORF">HELRODRAFT_175855</name>
</gene>
<organism evidence="11 12">
    <name type="scientific">Helobdella robusta</name>
    <name type="common">Californian leech</name>
    <dbReference type="NCBI Taxonomy" id="6412"/>
    <lineage>
        <taxon>Eukaryota</taxon>
        <taxon>Metazoa</taxon>
        <taxon>Spiralia</taxon>
        <taxon>Lophotrochozoa</taxon>
        <taxon>Annelida</taxon>
        <taxon>Clitellata</taxon>
        <taxon>Hirudinea</taxon>
        <taxon>Rhynchobdellida</taxon>
        <taxon>Glossiphoniidae</taxon>
        <taxon>Helobdella</taxon>
    </lineage>
</organism>
<reference evidence="10 12" key="2">
    <citation type="journal article" date="2013" name="Nature">
        <title>Insights into bilaterian evolution from three spiralian genomes.</title>
        <authorList>
            <person name="Simakov O."/>
            <person name="Marletaz F."/>
            <person name="Cho S.J."/>
            <person name="Edsinger-Gonzales E."/>
            <person name="Havlak P."/>
            <person name="Hellsten U."/>
            <person name="Kuo D.H."/>
            <person name="Larsson T."/>
            <person name="Lv J."/>
            <person name="Arendt D."/>
            <person name="Savage R."/>
            <person name="Osoegawa K."/>
            <person name="de Jong P."/>
            <person name="Grimwood J."/>
            <person name="Chapman J.A."/>
            <person name="Shapiro H."/>
            <person name="Aerts A."/>
            <person name="Otillar R.P."/>
            <person name="Terry A.Y."/>
            <person name="Boore J.L."/>
            <person name="Grigoriev I.V."/>
            <person name="Lindberg D.R."/>
            <person name="Seaver E.C."/>
            <person name="Weisblat D.A."/>
            <person name="Putnam N.H."/>
            <person name="Rokhsar D.S."/>
        </authorList>
    </citation>
    <scope>NUCLEOTIDE SEQUENCE</scope>
</reference>
<reference evidence="11" key="3">
    <citation type="submission" date="2015-06" db="UniProtKB">
        <authorList>
            <consortium name="EnsemblMetazoa"/>
        </authorList>
    </citation>
    <scope>IDENTIFICATION</scope>
</reference>
<dbReference type="KEGG" id="hro:HELRODRAFT_175855"/>
<dbReference type="GO" id="GO:0005886">
    <property type="term" value="C:plasma membrane"/>
    <property type="evidence" value="ECO:0007669"/>
    <property type="project" value="InterPro"/>
</dbReference>
<accession>T1F9S4</accession>
<evidence type="ECO:0000313" key="10">
    <source>
        <dbReference type="EMBL" id="ESO00432.1"/>
    </source>
</evidence>
<dbReference type="CTD" id="20205573"/>
<evidence type="ECO:0000256" key="7">
    <source>
        <dbReference type="ARBA" id="ARBA00023136"/>
    </source>
</evidence>
<dbReference type="InterPro" id="IPR015919">
    <property type="entry name" value="Cadherin-like_sf"/>
</dbReference>
<proteinExistence type="predicted"/>
<dbReference type="PANTHER" id="PTHR24025:SF23">
    <property type="entry name" value="NEURAL-CADHERIN"/>
    <property type="match status" value="1"/>
</dbReference>
<evidence type="ECO:0000256" key="4">
    <source>
        <dbReference type="ARBA" id="ARBA00022837"/>
    </source>
</evidence>
<dbReference type="InterPro" id="IPR002126">
    <property type="entry name" value="Cadherin-like_dom"/>
</dbReference>
<evidence type="ECO:0000259" key="9">
    <source>
        <dbReference type="PROSITE" id="PS50268"/>
    </source>
</evidence>
<evidence type="ECO:0000313" key="11">
    <source>
        <dbReference type="EnsemblMetazoa" id="HelroP175855"/>
    </source>
</evidence>
<dbReference type="GO" id="GO:0007156">
    <property type="term" value="P:homophilic cell adhesion via plasma membrane adhesion molecules"/>
    <property type="evidence" value="ECO:0007669"/>
    <property type="project" value="InterPro"/>
</dbReference>
<keyword evidence="12" id="KW-1185">Reference proteome</keyword>
<dbReference type="EnsemblMetazoa" id="HelroT175855">
    <property type="protein sequence ID" value="HelroP175855"/>
    <property type="gene ID" value="HelroG175855"/>
</dbReference>
<dbReference type="Proteomes" id="UP000015101">
    <property type="component" value="Unassembled WGS sequence"/>
</dbReference>
<evidence type="ECO:0000256" key="5">
    <source>
        <dbReference type="ARBA" id="ARBA00022889"/>
    </source>
</evidence>
<dbReference type="RefSeq" id="XP_009021482.1">
    <property type="nucleotide sequence ID" value="XM_009023234.1"/>
</dbReference>
<dbReference type="Pfam" id="PF00028">
    <property type="entry name" value="Cadherin"/>
    <property type="match status" value="1"/>
</dbReference>
<keyword evidence="3" id="KW-0677">Repeat</keyword>
<dbReference type="PRINTS" id="PR00205">
    <property type="entry name" value="CADHERIN"/>
</dbReference>
<dbReference type="PROSITE" id="PS50268">
    <property type="entry name" value="CADHERIN_2"/>
    <property type="match status" value="1"/>
</dbReference>
<feature type="domain" description="Cadherin" evidence="9">
    <location>
        <begin position="5"/>
        <end position="83"/>
    </location>
</feature>
<dbReference type="GeneID" id="20205573"/>
<evidence type="ECO:0000256" key="6">
    <source>
        <dbReference type="ARBA" id="ARBA00022989"/>
    </source>
</evidence>
<keyword evidence="5" id="KW-0130">Cell adhesion</keyword>
<dbReference type="OrthoDB" id="6161115at2759"/>
<evidence type="ECO:0000313" key="12">
    <source>
        <dbReference type="Proteomes" id="UP000015101"/>
    </source>
</evidence>